<dbReference type="GO" id="GO:0005634">
    <property type="term" value="C:nucleus"/>
    <property type="evidence" value="ECO:0007669"/>
    <property type="project" value="UniProtKB-SubCell"/>
</dbReference>
<feature type="compositionally biased region" description="Acidic residues" evidence="13">
    <location>
        <begin position="985"/>
        <end position="1002"/>
    </location>
</feature>
<dbReference type="PRINTS" id="PR00853">
    <property type="entry name" value="XPGRADSUPER"/>
</dbReference>
<dbReference type="GO" id="GO:0003697">
    <property type="term" value="F:single-stranded DNA binding"/>
    <property type="evidence" value="ECO:0007669"/>
    <property type="project" value="TreeGrafter"/>
</dbReference>
<dbReference type="InterPro" id="IPR029060">
    <property type="entry name" value="PIN-like_dom_sf"/>
</dbReference>
<dbReference type="PANTHER" id="PTHR16171">
    <property type="entry name" value="DNA REPAIR PROTEIN COMPLEMENTING XP-G CELLS-RELATED"/>
    <property type="match status" value="1"/>
</dbReference>
<dbReference type="PANTHER" id="PTHR16171:SF7">
    <property type="entry name" value="DNA REPAIR PROTEIN RAD2"/>
    <property type="match status" value="1"/>
</dbReference>
<feature type="region of interest" description="Disordered" evidence="13">
    <location>
        <begin position="921"/>
        <end position="1022"/>
    </location>
</feature>
<feature type="region of interest" description="Disordered" evidence="13">
    <location>
        <begin position="1053"/>
        <end position="1092"/>
    </location>
</feature>
<dbReference type="KEGG" id="pmal:PMUG01_04026400"/>
<evidence type="ECO:0000313" key="17">
    <source>
        <dbReference type="Proteomes" id="UP000219813"/>
    </source>
</evidence>
<organism evidence="16 17">
    <name type="scientific">Plasmodium malariae</name>
    <dbReference type="NCBI Taxonomy" id="5858"/>
    <lineage>
        <taxon>Eukaryota</taxon>
        <taxon>Sar</taxon>
        <taxon>Alveolata</taxon>
        <taxon>Apicomplexa</taxon>
        <taxon>Aconoidasida</taxon>
        <taxon>Haemosporida</taxon>
        <taxon>Plasmodiidae</taxon>
        <taxon>Plasmodium</taxon>
        <taxon>Plasmodium (Plasmodium)</taxon>
    </lineage>
</organism>
<evidence type="ECO:0000256" key="13">
    <source>
        <dbReference type="SAM" id="MobiDB-lite"/>
    </source>
</evidence>
<evidence type="ECO:0000256" key="3">
    <source>
        <dbReference type="ARBA" id="ARBA00022553"/>
    </source>
</evidence>
<dbReference type="InterPro" id="IPR036279">
    <property type="entry name" value="5-3_exonuclease_C_sf"/>
</dbReference>
<dbReference type="InterPro" id="IPR006084">
    <property type="entry name" value="XPG/Rad2"/>
</dbReference>
<evidence type="ECO:0000313" key="16">
    <source>
        <dbReference type="EMBL" id="SBT86569.1"/>
    </source>
</evidence>
<dbReference type="SUPFAM" id="SSF88723">
    <property type="entry name" value="PIN domain-like"/>
    <property type="match status" value="2"/>
</dbReference>
<dbReference type="Pfam" id="PF00752">
    <property type="entry name" value="XPG_N"/>
    <property type="match status" value="1"/>
</dbReference>
<dbReference type="VEuPathDB" id="PlasmoDB:PmUG01_04026400"/>
<dbReference type="CDD" id="cd09868">
    <property type="entry name" value="PIN_XPG_RAD2"/>
    <property type="match status" value="2"/>
</dbReference>
<keyword evidence="4" id="KW-0540">Nuclease</keyword>
<evidence type="ECO:0000256" key="11">
    <source>
        <dbReference type="ARBA" id="ARBA00023242"/>
    </source>
</evidence>
<dbReference type="SMART" id="SM00484">
    <property type="entry name" value="XPGI"/>
    <property type="match status" value="1"/>
</dbReference>
<keyword evidence="8" id="KW-0460">Magnesium</keyword>
<feature type="compositionally biased region" description="Acidic residues" evidence="13">
    <location>
        <begin position="301"/>
        <end position="318"/>
    </location>
</feature>
<gene>
    <name evidence="16" type="primary">RAD2</name>
    <name evidence="16" type="ORF">PMUG01_04026400</name>
</gene>
<dbReference type="GO" id="GO:0016788">
    <property type="term" value="F:hydrolase activity, acting on ester bonds"/>
    <property type="evidence" value="ECO:0007669"/>
    <property type="project" value="InterPro"/>
</dbReference>
<comment type="subcellular location">
    <subcellularLocation>
        <location evidence="2">Nucleus</location>
    </subcellularLocation>
</comment>
<dbReference type="EMBL" id="LT594625">
    <property type="protein sequence ID" value="SBT86569.1"/>
    <property type="molecule type" value="Genomic_DNA"/>
</dbReference>
<dbReference type="Gene3D" id="3.40.50.1010">
    <property type="entry name" value="5'-nuclease"/>
    <property type="match status" value="2"/>
</dbReference>
<feature type="domain" description="XPG N-terminal" evidence="15">
    <location>
        <begin position="1"/>
        <end position="126"/>
    </location>
</feature>
<keyword evidence="12" id="KW-0175">Coiled coil</keyword>
<evidence type="ECO:0000256" key="10">
    <source>
        <dbReference type="ARBA" id="ARBA00023204"/>
    </source>
</evidence>
<dbReference type="OrthoDB" id="31113at2759"/>
<evidence type="ECO:0000256" key="4">
    <source>
        <dbReference type="ARBA" id="ARBA00022722"/>
    </source>
</evidence>
<keyword evidence="3" id="KW-0597">Phosphoprotein</keyword>
<dbReference type="GeneID" id="39867093"/>
<evidence type="ECO:0000256" key="6">
    <source>
        <dbReference type="ARBA" id="ARBA00022763"/>
    </source>
</evidence>
<keyword evidence="7" id="KW-0378">Hydrolase</keyword>
<feature type="compositionally biased region" description="Basic and acidic residues" evidence="13">
    <location>
        <begin position="255"/>
        <end position="300"/>
    </location>
</feature>
<dbReference type="InterPro" id="IPR006085">
    <property type="entry name" value="XPG_DNA_repair_N"/>
</dbReference>
<dbReference type="SMART" id="SM00279">
    <property type="entry name" value="HhH2"/>
    <property type="match status" value="1"/>
</dbReference>
<evidence type="ECO:0000259" key="14">
    <source>
        <dbReference type="SMART" id="SM00484"/>
    </source>
</evidence>
<keyword evidence="17" id="KW-1185">Reference proteome</keyword>
<dbReference type="Proteomes" id="UP000219813">
    <property type="component" value="Chromosome 4"/>
</dbReference>
<dbReference type="Pfam" id="PF00867">
    <property type="entry name" value="XPG_I"/>
    <property type="match status" value="1"/>
</dbReference>
<dbReference type="GO" id="GO:0046872">
    <property type="term" value="F:metal ion binding"/>
    <property type="evidence" value="ECO:0007669"/>
    <property type="project" value="UniProtKB-KW"/>
</dbReference>
<keyword evidence="6" id="KW-0227">DNA damage</keyword>
<protein>
    <submittedName>
        <fullName evidence="16">DNA repair protein RAD2, putative</fullName>
    </submittedName>
</protein>
<keyword evidence="5" id="KW-0479">Metal-binding</keyword>
<evidence type="ECO:0000256" key="8">
    <source>
        <dbReference type="ARBA" id="ARBA00022842"/>
    </source>
</evidence>
<evidence type="ECO:0000256" key="9">
    <source>
        <dbReference type="ARBA" id="ARBA00023128"/>
    </source>
</evidence>
<dbReference type="GO" id="GO:0004520">
    <property type="term" value="F:DNA endonuclease activity"/>
    <property type="evidence" value="ECO:0007669"/>
    <property type="project" value="TreeGrafter"/>
</dbReference>
<feature type="compositionally biased region" description="Acidic residues" evidence="13">
    <location>
        <begin position="1080"/>
        <end position="1092"/>
    </location>
</feature>
<feature type="compositionally biased region" description="Basic and acidic residues" evidence="13">
    <location>
        <begin position="922"/>
        <end position="935"/>
    </location>
</feature>
<evidence type="ECO:0000256" key="7">
    <source>
        <dbReference type="ARBA" id="ARBA00022801"/>
    </source>
</evidence>
<accession>A0A1D3JJ85</accession>
<keyword evidence="9" id="KW-0496">Mitochondrion</keyword>
<dbReference type="InterPro" id="IPR006086">
    <property type="entry name" value="XPG-I_dom"/>
</dbReference>
<dbReference type="InterPro" id="IPR008918">
    <property type="entry name" value="HhH2"/>
</dbReference>
<evidence type="ECO:0000256" key="1">
    <source>
        <dbReference type="ARBA" id="ARBA00001946"/>
    </source>
</evidence>
<dbReference type="SUPFAM" id="SSF47807">
    <property type="entry name" value="5' to 3' exonuclease, C-terminal subdomain"/>
    <property type="match status" value="1"/>
</dbReference>
<keyword evidence="10" id="KW-0234">DNA repair</keyword>
<dbReference type="PROSITE" id="PS00841">
    <property type="entry name" value="XPG_1"/>
    <property type="match status" value="1"/>
</dbReference>
<dbReference type="CDD" id="cd09904">
    <property type="entry name" value="H3TH_XPG"/>
    <property type="match status" value="1"/>
</dbReference>
<name>A0A1D3JJ85_PLAMA</name>
<reference evidence="16 17" key="1">
    <citation type="submission" date="2016-06" db="EMBL/GenBank/DDBJ databases">
        <authorList>
            <consortium name="Pathogen Informatics"/>
        </authorList>
    </citation>
    <scope>NUCLEOTIDE SEQUENCE [LARGE SCALE GENOMIC DNA]</scope>
</reference>
<keyword evidence="11" id="KW-0539">Nucleus</keyword>
<evidence type="ECO:0000256" key="12">
    <source>
        <dbReference type="SAM" id="Coils"/>
    </source>
</evidence>
<evidence type="ECO:0000256" key="2">
    <source>
        <dbReference type="ARBA" id="ARBA00004123"/>
    </source>
</evidence>
<comment type="cofactor">
    <cofactor evidence="1">
        <name>Mg(2+)</name>
        <dbReference type="ChEBI" id="CHEBI:18420"/>
    </cofactor>
</comment>
<feature type="compositionally biased region" description="Acidic residues" evidence="13">
    <location>
        <begin position="961"/>
        <end position="978"/>
    </location>
</feature>
<dbReference type="GO" id="GO:0006281">
    <property type="term" value="P:DNA repair"/>
    <property type="evidence" value="ECO:0007669"/>
    <property type="project" value="UniProtKB-KW"/>
</dbReference>
<proteinExistence type="predicted"/>
<evidence type="ECO:0000259" key="15">
    <source>
        <dbReference type="SMART" id="SM00485"/>
    </source>
</evidence>
<dbReference type="InterPro" id="IPR019974">
    <property type="entry name" value="XPG_CS"/>
</dbReference>
<dbReference type="Gene3D" id="1.10.150.20">
    <property type="entry name" value="5' to 3' exonuclease, C-terminal subdomain"/>
    <property type="match status" value="1"/>
</dbReference>
<dbReference type="RefSeq" id="XP_028859714.1">
    <property type="nucleotide sequence ID" value="XM_029003263.1"/>
</dbReference>
<feature type="domain" description="XPG-I" evidence="14">
    <location>
        <begin position="1378"/>
        <end position="1447"/>
    </location>
</feature>
<feature type="coiled-coil region" evidence="12">
    <location>
        <begin position="1341"/>
        <end position="1368"/>
    </location>
</feature>
<feature type="region of interest" description="Disordered" evidence="13">
    <location>
        <begin position="248"/>
        <end position="329"/>
    </location>
</feature>
<dbReference type="SMART" id="SM00485">
    <property type="entry name" value="XPGN"/>
    <property type="match status" value="1"/>
</dbReference>
<sequence length="1681" mass="193058">MGVKGLWSIVSPVGVRVNPEIFTGKRIAIDVSIWLYELTYANNMKVLRNNSFDHLGIFNDLWLDFSENMNNEIKTDSLKKAHLYFFFLRICKLLYYNIRPIFVFDGNPPELKRKTIFQRSIKRRNHEERFKKTAEKLIYNYYQRTLLKSLKNKKSTSNRQMEYEKGALDKNGITNYTAPPSNNLVEIYDSIKEKDASLSSMVEQVGNVQVSVKDVLSICNDDDLKKIQNKVFTLTDMDILTKLSDQNEVSNRSRLTNDNKEVEKKKDTMETSGRTEDNEMCGKDHVDVENGDSDVHNDNEGDKDENDNENDNASENEEIPAIRNNDNANNIDNEINEEIVRKKIIARKKYYENIPKNFKGFLCMRRPVDIIDISNYNTDIMEFTERLKVNDGKYGRKGNTDNITFKKYGTSSNIVGTMVQVDEKGRDDFMHGRTGYYTGGSKENRVENCGECSGSNSSYNYDGNNNDSAGEGNVFDIEHIHSSNDTLYRTVARDNYSTGANAGDSTKAIANVGVNVGADVDSDDRPSEKSVGSNVEKGKKDINILELPSTISSSNLFLDGKDEYKVYYVNNEEIKIPMFKEINKEIFEKLPIKLQYQILQDIKEEWYTDNRIKAIKSKDNMDIFSQVQLETYVRMIKTDFEIEKLKIKMAENIQNVEGELIINKELSKRFDSLHIRDYNDIKKMKKRKRKKYINDILNNCYFENQSGAYEDLYIKEEGGEKEMGVVSLIEIGAGEGAVTMDVAEEESQAGNDEYTKRHNREIDESCNTKEWNKGVELRTIQMRIFKKEETEEEKKKAFIKMENEFRKDLLLDDKEIFGNDFLDMVVVNQKEDLKNMNSSGDDKFIPKCNQEREKEAVKYIDLIDVECESSKRYRKSVSNAPYGEVINICGEEKAVDIGEHNEIKSVLLDKTNGESGQLKEASLIHDIEGTEERRNGASSELSSYVVVDDDEVDSDHVVHVDDDDDDDDDDNDDNDDNDDVVHVDVDDDDDDDNDDDDNDDDDNVVHVVDDDNNVQGDNDDDFENCSVQEKEVFDDRALHHGQDVEIDLTYEDELPDGGRKMDVSELAMDDPFERVSRDNNDEDGNEANDEDGGVVFACVSNADRDINSLDGSRIRSCSSNVSESAAGKGGNNEVYICTTDNCKYGYEDEDENRFNNKIIEESSDMREDKINVLEDQQMEAKGPVDRDKEGDYEPINRSIDKLAFQQECEESKQNEEIKGEKKCINEHFSESPHDDGKQMNAPDELIKVRSRKSFLTKEEINNLLLNKGDISNVGKEVSHFELILNTKELMDKFTAEMDGGGDDAIDGNRHFEQSESVQHMDQDDCAYFEYLEDSKVIDSYINETNKEKDELIKEYKKLKKNNIEINDEMNDDIKLLLNFFGIPYVQSPCEAEAQCSYLNNQNYCDAIISDDSDVLVFSGKTIIKNFFNRKKTVEVYEKKLIEDKLGLYQEELINISLLCGCDYTIGVYGIGIVNALEIIKAFPSFDDLKILKEIVSNPFRDINMDNYNDDIKHFLETHKNYKLNWVFPNNFPDRQVYKCFKYPKVCTDIKKFEWHFPNISHITKFLNTATNIPEEKIFNVLNPILLKYDIKVRSYQLKIEDFFPIIERKRKSVDDLIDIIRASKKGGSGTKGGNRTKGGSGLMDQTITSLIDVNPAGIIKSKRMTRALDHIKKRRSTKKKK</sequence>
<dbReference type="OMA" id="AKDDMDI"/>
<evidence type="ECO:0000256" key="5">
    <source>
        <dbReference type="ARBA" id="ARBA00022723"/>
    </source>
</evidence>